<keyword evidence="3" id="KW-1185">Reference proteome</keyword>
<feature type="region of interest" description="Disordered" evidence="1">
    <location>
        <begin position="59"/>
        <end position="108"/>
    </location>
</feature>
<dbReference type="EMBL" id="CP038033">
    <property type="protein sequence ID" value="QBQ54195.1"/>
    <property type="molecule type" value="Genomic_DNA"/>
</dbReference>
<evidence type="ECO:0000256" key="1">
    <source>
        <dbReference type="SAM" id="MobiDB-lite"/>
    </source>
</evidence>
<organism evidence="2 3">
    <name type="scientific">Nitrosococcus wardiae</name>
    <dbReference type="NCBI Taxonomy" id="1814290"/>
    <lineage>
        <taxon>Bacteria</taxon>
        <taxon>Pseudomonadati</taxon>
        <taxon>Pseudomonadota</taxon>
        <taxon>Gammaproteobacteria</taxon>
        <taxon>Chromatiales</taxon>
        <taxon>Chromatiaceae</taxon>
        <taxon>Nitrosococcus</taxon>
    </lineage>
</organism>
<name>A0A4V1AVS9_9GAMM</name>
<protein>
    <recommendedName>
        <fullName evidence="4">Recombinase domain-containing protein</fullName>
    </recommendedName>
</protein>
<proteinExistence type="predicted"/>
<sequence length="185" mass="21567">MRGKGSDYDLQAWLKLRKDTIARFQRQGYTYEQALDMTTAYLHMHDGAVSIVREGQSPYLTEIPKAKPKPKEKPPTAEEQMDLSSPGPDTEPELDKVSRRRDKHPLKPYQENETRLIQFVINLICQGKDRRHIANILNKCGYRTPAGLRWNADRINWLVSKNGLAPKRPSRLDRYEEEIDPRPWL</sequence>
<dbReference type="RefSeq" id="WP_134357292.1">
    <property type="nucleotide sequence ID" value="NZ_CP038033.1"/>
</dbReference>
<reference evidence="2 3" key="1">
    <citation type="submission" date="2019-03" db="EMBL/GenBank/DDBJ databases">
        <title>The genome sequence of Nitrosococcus wardiae strain D1FHST reveals the archetypal metabolic capacity of ammonia-oxidizing Gammaproteobacteria.</title>
        <authorList>
            <person name="Wang L."/>
            <person name="Lim C.K."/>
            <person name="Hanson T.E."/>
            <person name="Dang H."/>
            <person name="Klotz M.G."/>
        </authorList>
    </citation>
    <scope>NUCLEOTIDE SEQUENCE [LARGE SCALE GENOMIC DNA]</scope>
    <source>
        <strain evidence="2 3">D1FHS</strain>
    </source>
</reference>
<dbReference type="AlphaFoldDB" id="A0A4V1AVS9"/>
<evidence type="ECO:0000313" key="3">
    <source>
        <dbReference type="Proteomes" id="UP000294325"/>
    </source>
</evidence>
<accession>A0A4V1AVS9</accession>
<gene>
    <name evidence="2" type="ORF">E3U44_06520</name>
</gene>
<dbReference type="KEGG" id="nwr:E3U44_06520"/>
<evidence type="ECO:0008006" key="4">
    <source>
        <dbReference type="Google" id="ProtNLM"/>
    </source>
</evidence>
<evidence type="ECO:0000313" key="2">
    <source>
        <dbReference type="EMBL" id="QBQ54195.1"/>
    </source>
</evidence>
<dbReference type="Proteomes" id="UP000294325">
    <property type="component" value="Chromosome"/>
</dbReference>